<evidence type="ECO:0000313" key="2">
    <source>
        <dbReference type="EMBL" id="EKX41437.1"/>
    </source>
</evidence>
<evidence type="ECO:0000313" key="4">
    <source>
        <dbReference type="Proteomes" id="UP000011087"/>
    </source>
</evidence>
<sequence length="418" mass="47979">MKGWKEALKPQYTGLLAGALAILVLLSVVNTRVERSELVDSHDLAKLAKWKRTAEDAAEKAESLDGIRKHDEEEADLIKVAEKEWLKREQFARQKIEQLKSRRASIRSLQRDERLIRRQLELNNEEIRHIRHEKDGSRSNSNAPKQQDSRHSSHSDSDENHLEKVLKAEEEKYHNALQRYNEKREVTHDSARDEKLEREIEQFRQARRALEGRAPVTEPLEKHIKHQTLLNAAETALGDQVVQPNKKNAAPKRHRLPGVNAYSWWSEKPEIIAAEKEKMTKQAAAQLRKHPQPVKDKNCHDLYSCVSSMFSGDKGHSKLSDANMAWKALRANHQVAQKQISLRAKPEGVASDVTVSRNQVIKNPQAPLLSFLQPEKQVHDNKLPGVVENRWGGTKFWNRLLGAPAKKTSVQEHHRKLE</sequence>
<feature type="region of interest" description="Disordered" evidence="1">
    <location>
        <begin position="127"/>
        <end position="161"/>
    </location>
</feature>
<proteinExistence type="predicted"/>
<organism evidence="2">
    <name type="scientific">Guillardia theta (strain CCMP2712)</name>
    <name type="common">Cryptophyte</name>
    <dbReference type="NCBI Taxonomy" id="905079"/>
    <lineage>
        <taxon>Eukaryota</taxon>
        <taxon>Cryptophyceae</taxon>
        <taxon>Pyrenomonadales</taxon>
        <taxon>Geminigeraceae</taxon>
        <taxon>Guillardia</taxon>
    </lineage>
</organism>
<reference evidence="2 4" key="1">
    <citation type="journal article" date="2012" name="Nature">
        <title>Algal genomes reveal evolutionary mosaicism and the fate of nucleomorphs.</title>
        <authorList>
            <consortium name="DOE Joint Genome Institute"/>
            <person name="Curtis B.A."/>
            <person name="Tanifuji G."/>
            <person name="Burki F."/>
            <person name="Gruber A."/>
            <person name="Irimia M."/>
            <person name="Maruyama S."/>
            <person name="Arias M.C."/>
            <person name="Ball S.G."/>
            <person name="Gile G.H."/>
            <person name="Hirakawa Y."/>
            <person name="Hopkins J.F."/>
            <person name="Kuo A."/>
            <person name="Rensing S.A."/>
            <person name="Schmutz J."/>
            <person name="Symeonidi A."/>
            <person name="Elias M."/>
            <person name="Eveleigh R.J."/>
            <person name="Herman E.K."/>
            <person name="Klute M.J."/>
            <person name="Nakayama T."/>
            <person name="Obornik M."/>
            <person name="Reyes-Prieto A."/>
            <person name="Armbrust E.V."/>
            <person name="Aves S.J."/>
            <person name="Beiko R.G."/>
            <person name="Coutinho P."/>
            <person name="Dacks J.B."/>
            <person name="Durnford D.G."/>
            <person name="Fast N.M."/>
            <person name="Green B.R."/>
            <person name="Grisdale C.J."/>
            <person name="Hempel F."/>
            <person name="Henrissat B."/>
            <person name="Hoppner M.P."/>
            <person name="Ishida K."/>
            <person name="Kim E."/>
            <person name="Koreny L."/>
            <person name="Kroth P.G."/>
            <person name="Liu Y."/>
            <person name="Malik S.B."/>
            <person name="Maier U.G."/>
            <person name="McRose D."/>
            <person name="Mock T."/>
            <person name="Neilson J.A."/>
            <person name="Onodera N.T."/>
            <person name="Poole A.M."/>
            <person name="Pritham E.J."/>
            <person name="Richards T.A."/>
            <person name="Rocap G."/>
            <person name="Roy S.W."/>
            <person name="Sarai C."/>
            <person name="Schaack S."/>
            <person name="Shirato S."/>
            <person name="Slamovits C.H."/>
            <person name="Spencer D.F."/>
            <person name="Suzuki S."/>
            <person name="Worden A.Z."/>
            <person name="Zauner S."/>
            <person name="Barry K."/>
            <person name="Bell C."/>
            <person name="Bharti A.K."/>
            <person name="Crow J.A."/>
            <person name="Grimwood J."/>
            <person name="Kramer R."/>
            <person name="Lindquist E."/>
            <person name="Lucas S."/>
            <person name="Salamov A."/>
            <person name="McFadden G.I."/>
            <person name="Lane C.E."/>
            <person name="Keeling P.J."/>
            <person name="Gray M.W."/>
            <person name="Grigoriev I.V."/>
            <person name="Archibald J.M."/>
        </authorList>
    </citation>
    <scope>NUCLEOTIDE SEQUENCE</scope>
    <source>
        <strain evidence="2 4">CCMP2712</strain>
    </source>
</reference>
<keyword evidence="4" id="KW-1185">Reference proteome</keyword>
<dbReference type="RefSeq" id="XP_005828417.1">
    <property type="nucleotide sequence ID" value="XM_005828360.1"/>
</dbReference>
<evidence type="ECO:0000256" key="1">
    <source>
        <dbReference type="SAM" id="MobiDB-lite"/>
    </source>
</evidence>
<feature type="compositionally biased region" description="Basic and acidic residues" evidence="1">
    <location>
        <begin position="127"/>
        <end position="137"/>
    </location>
</feature>
<gene>
    <name evidence="2" type="ORF">GUITHDRAFT_164357</name>
</gene>
<dbReference type="Proteomes" id="UP000011087">
    <property type="component" value="Unassembled WGS sequence"/>
</dbReference>
<dbReference type="AlphaFoldDB" id="L1IZD1"/>
<dbReference type="EnsemblProtists" id="EKX41437">
    <property type="protein sequence ID" value="EKX41437"/>
    <property type="gene ID" value="GUITHDRAFT_164357"/>
</dbReference>
<feature type="compositionally biased region" description="Basic and acidic residues" evidence="1">
    <location>
        <begin position="147"/>
        <end position="161"/>
    </location>
</feature>
<protein>
    <submittedName>
        <fullName evidence="2 3">Uncharacterized protein</fullName>
    </submittedName>
</protein>
<accession>L1IZD1</accession>
<dbReference type="PaxDb" id="55529-EKX41437"/>
<dbReference type="GeneID" id="17298085"/>
<reference evidence="3" key="3">
    <citation type="submission" date="2015-06" db="UniProtKB">
        <authorList>
            <consortium name="EnsemblProtists"/>
        </authorList>
    </citation>
    <scope>IDENTIFICATION</scope>
</reference>
<name>L1IZD1_GUITC</name>
<dbReference type="KEGG" id="gtt:GUITHDRAFT_164357"/>
<evidence type="ECO:0000313" key="3">
    <source>
        <dbReference type="EnsemblProtists" id="EKX41437"/>
    </source>
</evidence>
<dbReference type="HOGENOM" id="CLU_657978_0_0_1"/>
<reference evidence="4" key="2">
    <citation type="submission" date="2012-11" db="EMBL/GenBank/DDBJ databases">
        <authorList>
            <person name="Kuo A."/>
            <person name="Curtis B.A."/>
            <person name="Tanifuji G."/>
            <person name="Burki F."/>
            <person name="Gruber A."/>
            <person name="Irimia M."/>
            <person name="Maruyama S."/>
            <person name="Arias M.C."/>
            <person name="Ball S.G."/>
            <person name="Gile G.H."/>
            <person name="Hirakawa Y."/>
            <person name="Hopkins J.F."/>
            <person name="Rensing S.A."/>
            <person name="Schmutz J."/>
            <person name="Symeonidi A."/>
            <person name="Elias M."/>
            <person name="Eveleigh R.J."/>
            <person name="Herman E.K."/>
            <person name="Klute M.J."/>
            <person name="Nakayama T."/>
            <person name="Obornik M."/>
            <person name="Reyes-Prieto A."/>
            <person name="Armbrust E.V."/>
            <person name="Aves S.J."/>
            <person name="Beiko R.G."/>
            <person name="Coutinho P."/>
            <person name="Dacks J.B."/>
            <person name="Durnford D.G."/>
            <person name="Fast N.M."/>
            <person name="Green B.R."/>
            <person name="Grisdale C."/>
            <person name="Hempe F."/>
            <person name="Henrissat B."/>
            <person name="Hoppner M.P."/>
            <person name="Ishida K.-I."/>
            <person name="Kim E."/>
            <person name="Koreny L."/>
            <person name="Kroth P.G."/>
            <person name="Liu Y."/>
            <person name="Malik S.-B."/>
            <person name="Maier U.G."/>
            <person name="McRose D."/>
            <person name="Mock T."/>
            <person name="Neilson J.A."/>
            <person name="Onodera N.T."/>
            <person name="Poole A.M."/>
            <person name="Pritham E.J."/>
            <person name="Richards T.A."/>
            <person name="Rocap G."/>
            <person name="Roy S.W."/>
            <person name="Sarai C."/>
            <person name="Schaack S."/>
            <person name="Shirato S."/>
            <person name="Slamovits C.H."/>
            <person name="Spencer D.F."/>
            <person name="Suzuki S."/>
            <person name="Worden A.Z."/>
            <person name="Zauner S."/>
            <person name="Barry K."/>
            <person name="Bell C."/>
            <person name="Bharti A.K."/>
            <person name="Crow J.A."/>
            <person name="Grimwood J."/>
            <person name="Kramer R."/>
            <person name="Lindquist E."/>
            <person name="Lucas S."/>
            <person name="Salamov A."/>
            <person name="McFadden G.I."/>
            <person name="Lane C.E."/>
            <person name="Keeling P.J."/>
            <person name="Gray M.W."/>
            <person name="Grigoriev I.V."/>
            <person name="Archibald J.M."/>
        </authorList>
    </citation>
    <scope>NUCLEOTIDE SEQUENCE</scope>
    <source>
        <strain evidence="4">CCMP2712</strain>
    </source>
</reference>
<dbReference type="EMBL" id="JH993023">
    <property type="protein sequence ID" value="EKX41437.1"/>
    <property type="molecule type" value="Genomic_DNA"/>
</dbReference>